<reference evidence="2 3" key="1">
    <citation type="submission" date="2019-02" db="EMBL/GenBank/DDBJ databases">
        <title>Deep-cultivation of Planctomycetes and their phenomic and genomic characterization uncovers novel biology.</title>
        <authorList>
            <person name="Wiegand S."/>
            <person name="Jogler M."/>
            <person name="Boedeker C."/>
            <person name="Pinto D."/>
            <person name="Vollmers J."/>
            <person name="Rivas-Marin E."/>
            <person name="Kohn T."/>
            <person name="Peeters S.H."/>
            <person name="Heuer A."/>
            <person name="Rast P."/>
            <person name="Oberbeckmann S."/>
            <person name="Bunk B."/>
            <person name="Jeske O."/>
            <person name="Meyerdierks A."/>
            <person name="Storesund J.E."/>
            <person name="Kallscheuer N."/>
            <person name="Luecker S."/>
            <person name="Lage O.M."/>
            <person name="Pohl T."/>
            <person name="Merkel B.J."/>
            <person name="Hornburger P."/>
            <person name="Mueller R.-W."/>
            <person name="Bruemmer F."/>
            <person name="Labrenz M."/>
            <person name="Spormann A.M."/>
            <person name="Op den Camp H."/>
            <person name="Overmann J."/>
            <person name="Amann R."/>
            <person name="Jetten M.S.M."/>
            <person name="Mascher T."/>
            <person name="Medema M.H."/>
            <person name="Devos D.P."/>
            <person name="Kaster A.-K."/>
            <person name="Ovreas L."/>
            <person name="Rohde M."/>
            <person name="Galperin M.Y."/>
            <person name="Jogler C."/>
        </authorList>
    </citation>
    <scope>NUCLEOTIDE SEQUENCE [LARGE SCALE GENOMIC DNA]</scope>
    <source>
        <strain evidence="2 3">Mal4</strain>
    </source>
</reference>
<protein>
    <submittedName>
        <fullName evidence="2">Uncharacterized protein</fullName>
    </submittedName>
</protein>
<organism evidence="2 3">
    <name type="scientific">Maioricimonas rarisocia</name>
    <dbReference type="NCBI Taxonomy" id="2528026"/>
    <lineage>
        <taxon>Bacteria</taxon>
        <taxon>Pseudomonadati</taxon>
        <taxon>Planctomycetota</taxon>
        <taxon>Planctomycetia</taxon>
        <taxon>Planctomycetales</taxon>
        <taxon>Planctomycetaceae</taxon>
        <taxon>Maioricimonas</taxon>
    </lineage>
</organism>
<dbReference type="Proteomes" id="UP000320496">
    <property type="component" value="Chromosome"/>
</dbReference>
<evidence type="ECO:0000313" key="2">
    <source>
        <dbReference type="EMBL" id="QDU38235.1"/>
    </source>
</evidence>
<evidence type="ECO:0000256" key="1">
    <source>
        <dbReference type="SAM" id="MobiDB-lite"/>
    </source>
</evidence>
<keyword evidence="3" id="KW-1185">Reference proteome</keyword>
<sequence length="74" mass="8202">MHVGGLHTEEKNVEYEMNFERIVPTTILLGSMLLCGCGGAGADGASELSDDEQLEQQMQQVENEEQARYEQGQQ</sequence>
<dbReference type="EMBL" id="CP036275">
    <property type="protein sequence ID" value="QDU38235.1"/>
    <property type="molecule type" value="Genomic_DNA"/>
</dbReference>
<gene>
    <name evidence="2" type="ORF">Mal4_25600</name>
</gene>
<dbReference type="AlphaFoldDB" id="A0A517Z6X1"/>
<proteinExistence type="predicted"/>
<dbReference type="KEGG" id="mri:Mal4_25600"/>
<feature type="region of interest" description="Disordered" evidence="1">
    <location>
        <begin position="41"/>
        <end position="74"/>
    </location>
</feature>
<name>A0A517Z6X1_9PLAN</name>
<evidence type="ECO:0000313" key="3">
    <source>
        <dbReference type="Proteomes" id="UP000320496"/>
    </source>
</evidence>
<accession>A0A517Z6X1</accession>